<reference evidence="4 5" key="1">
    <citation type="submission" date="2016-02" db="EMBL/GenBank/DDBJ databases">
        <title>Complete Genome Sequences of Lactobacillus johnsonii Strain W1.</title>
        <authorList>
            <person name="Sun Y."/>
            <person name="Wu X."/>
        </authorList>
    </citation>
    <scope>NUCLEOTIDE SEQUENCE [LARGE SCALE GENOMIC DNA]</scope>
    <source>
        <strain evidence="4 5">W1</strain>
    </source>
</reference>
<dbReference type="AlphaFoldDB" id="A0A9X0J6Q3"/>
<dbReference type="OrthoDB" id="9803529at2"/>
<feature type="domain" description="SUF system FeS cluster assembly SufBD core" evidence="2">
    <location>
        <begin position="143"/>
        <end position="369"/>
    </location>
</feature>
<gene>
    <name evidence="4" type="ORF">AYJ53_03390</name>
</gene>
<dbReference type="GO" id="GO:0016226">
    <property type="term" value="P:iron-sulfur cluster assembly"/>
    <property type="evidence" value="ECO:0007669"/>
    <property type="project" value="InterPro"/>
</dbReference>
<protein>
    <submittedName>
        <fullName evidence="4">Fe-S cluster assembly protein SufD</fullName>
    </submittedName>
</protein>
<dbReference type="Proteomes" id="UP000070346">
    <property type="component" value="Unassembled WGS sequence"/>
</dbReference>
<dbReference type="Pfam" id="PF01458">
    <property type="entry name" value="SUFBD_core"/>
    <property type="match status" value="1"/>
</dbReference>
<evidence type="ECO:0000256" key="1">
    <source>
        <dbReference type="ARBA" id="ARBA00043967"/>
    </source>
</evidence>
<evidence type="ECO:0000259" key="3">
    <source>
        <dbReference type="Pfam" id="PF19295"/>
    </source>
</evidence>
<dbReference type="Pfam" id="PF19295">
    <property type="entry name" value="SufBD_N"/>
    <property type="match status" value="1"/>
</dbReference>
<comment type="caution">
    <text evidence="4">The sequence shown here is derived from an EMBL/GenBank/DDBJ whole genome shotgun (WGS) entry which is preliminary data.</text>
</comment>
<sequence>MLTKENLLNFSHKNNESSWLTDLRIKSFERLEELDYPKMQRFSYQDWPLIKKEDFSWSNQADFSLKEEQKLLEKKGIILTDIFTASKKYPELVQSTLGSVIKHNEDKLTAYHYAYLNSGLFLYIPKDIILTEPITISLSPTQDTYISHLLIVADNNSKVKFLEEIQDKEKKASSASLMVELVARPGSHIEFSSLDELSQDTTLYFNRRAKIEKDAHVEWAIAFMNDCNTLGDLDSELVGEGSFADSKAIAVTTANQKVGINNRVTNRGPHSTGLINQRGVLLENSRLIFNGIGQIVHGAHGSKADQQNRVLMMSDEAHGDANPLLLIDENDVIAAHAASVGPVDKVQMNYLMSRGIPYDQAQRLVIRDFLGAVLDAIPNKDVRRKMIDILERKLIDGQIKH</sequence>
<organism evidence="4 5">
    <name type="scientific">Lactobacillus johnsonii</name>
    <dbReference type="NCBI Taxonomy" id="33959"/>
    <lineage>
        <taxon>Bacteria</taxon>
        <taxon>Bacillati</taxon>
        <taxon>Bacillota</taxon>
        <taxon>Bacilli</taxon>
        <taxon>Lactobacillales</taxon>
        <taxon>Lactobacillaceae</taxon>
        <taxon>Lactobacillus</taxon>
    </lineage>
</organism>
<dbReference type="NCBIfam" id="TIGR01981">
    <property type="entry name" value="sufD"/>
    <property type="match status" value="1"/>
</dbReference>
<dbReference type="InterPro" id="IPR055346">
    <property type="entry name" value="Fe-S_cluster_assembly_SufBD"/>
</dbReference>
<dbReference type="SUPFAM" id="SSF101960">
    <property type="entry name" value="Stabilizer of iron transporter SufD"/>
    <property type="match status" value="1"/>
</dbReference>
<dbReference type="RefSeq" id="WP_061400620.1">
    <property type="nucleotide sequence ID" value="NZ_LSNG01000033.1"/>
</dbReference>
<evidence type="ECO:0000313" key="4">
    <source>
        <dbReference type="EMBL" id="KXN75862.1"/>
    </source>
</evidence>
<proteinExistence type="inferred from homology"/>
<dbReference type="InterPro" id="IPR011542">
    <property type="entry name" value="SUF_FeS_clus_asmbl_SufD"/>
</dbReference>
<dbReference type="EMBL" id="LSNG01000033">
    <property type="protein sequence ID" value="KXN75862.1"/>
    <property type="molecule type" value="Genomic_DNA"/>
</dbReference>
<evidence type="ECO:0000313" key="5">
    <source>
        <dbReference type="Proteomes" id="UP000070346"/>
    </source>
</evidence>
<dbReference type="InterPro" id="IPR037284">
    <property type="entry name" value="SUF_FeS_clus_asmbl_SufBD_sf"/>
</dbReference>
<dbReference type="InterPro" id="IPR045595">
    <property type="entry name" value="SufBD_N"/>
</dbReference>
<feature type="domain" description="SUF system FeS cluster assembly SufBD N-terminal" evidence="3">
    <location>
        <begin position="63"/>
        <end position="136"/>
    </location>
</feature>
<dbReference type="InterPro" id="IPR000825">
    <property type="entry name" value="SUF_FeS_clus_asmbl_SufBD_core"/>
</dbReference>
<accession>A0A9X0J6Q3</accession>
<evidence type="ECO:0000259" key="2">
    <source>
        <dbReference type="Pfam" id="PF01458"/>
    </source>
</evidence>
<dbReference type="PANTHER" id="PTHR30508:SF1">
    <property type="entry name" value="UPF0051 PROTEIN ABCI8, CHLOROPLASTIC-RELATED"/>
    <property type="match status" value="1"/>
</dbReference>
<name>A0A9X0J6Q3_LACJH</name>
<comment type="similarity">
    <text evidence="1">Belongs to the iron-sulfur cluster assembly SufBD family.</text>
</comment>
<dbReference type="PANTHER" id="PTHR30508">
    <property type="entry name" value="FES CLUSTER ASSEMBLY PROTEIN SUF"/>
    <property type="match status" value="1"/>
</dbReference>